<proteinExistence type="predicted"/>
<accession>F6RBR4</accession>
<keyword evidence="2" id="KW-1185">Reference proteome</keyword>
<dbReference type="Ensembl" id="ENSCINT00000024217.1">
    <property type="protein sequence ID" value="ENSCINP00000023971.1"/>
    <property type="gene ID" value="ENSCING00000012961.1"/>
</dbReference>
<dbReference type="Proteomes" id="UP000008144">
    <property type="component" value="Chromosome 9"/>
</dbReference>
<reference evidence="1" key="2">
    <citation type="journal article" date="2008" name="Genome Biol.">
        <title>Improved genome assembly and evidence-based global gene model set for the chordate Ciona intestinalis: new insight into intron and operon populations.</title>
        <authorList>
            <person name="Satou Y."/>
            <person name="Mineta K."/>
            <person name="Ogasawara M."/>
            <person name="Sasakura Y."/>
            <person name="Shoguchi E."/>
            <person name="Ueno K."/>
            <person name="Yamada L."/>
            <person name="Matsumoto J."/>
            <person name="Wasserscheid J."/>
            <person name="Dewar K."/>
            <person name="Wiley G.B."/>
            <person name="Macmil S.L."/>
            <person name="Roe B.A."/>
            <person name="Zeller R.W."/>
            <person name="Hastings K.E."/>
            <person name="Lemaire P."/>
            <person name="Lindquist E."/>
            <person name="Endo T."/>
            <person name="Hotta K."/>
            <person name="Inaba K."/>
        </authorList>
    </citation>
    <scope>NUCLEOTIDE SEQUENCE [LARGE SCALE GENOMIC DNA]</scope>
    <source>
        <strain evidence="1">wild type</strain>
    </source>
</reference>
<dbReference type="InParanoid" id="F6RBR4"/>
<evidence type="ECO:0000313" key="1">
    <source>
        <dbReference type="Ensembl" id="ENSCINP00000023971.1"/>
    </source>
</evidence>
<protein>
    <submittedName>
        <fullName evidence="1">Uncharacterized protein</fullName>
    </submittedName>
</protein>
<dbReference type="GeneTree" id="ENSGT00530000067834"/>
<reference evidence="1" key="4">
    <citation type="submission" date="2025-09" db="UniProtKB">
        <authorList>
            <consortium name="Ensembl"/>
        </authorList>
    </citation>
    <scope>IDENTIFICATION</scope>
</reference>
<organism evidence="1 2">
    <name type="scientific">Ciona intestinalis</name>
    <name type="common">Transparent sea squirt</name>
    <name type="synonym">Ascidia intestinalis</name>
    <dbReference type="NCBI Taxonomy" id="7719"/>
    <lineage>
        <taxon>Eukaryota</taxon>
        <taxon>Metazoa</taxon>
        <taxon>Chordata</taxon>
        <taxon>Tunicata</taxon>
        <taxon>Ascidiacea</taxon>
        <taxon>Phlebobranchia</taxon>
        <taxon>Cionidae</taxon>
        <taxon>Ciona</taxon>
    </lineage>
</organism>
<dbReference type="HOGENOM" id="CLU_872986_0_0_1"/>
<name>F6RBR4_CIOIN</name>
<sequence>MSVCGLGFVVKFVVKSSRAWLIFSQCVFLKFLIELVFDTCSSEDLHRELLHCRISTSMLTRNNWFCYLVLIGITIGDSSKADKEPSGSRLSTCPIVCPACAVDHIQGFWQSQLPRDKIGACGGSGVLEKPTDTVPGLYMERHIIHVKNNVSETIYLSFRDNGTASHLPRNPSSITIQTRYIITLTSTVPMKWVISHEPQASTKYVFYLTYGGSIYNYKTGVKIDATYFGKIQPYMNPDQIIDVVAQDAFNSDAVTSFSYLQQAHFIQFTLGSYNQDALCSSYGTYESPQNIAASYLIHKSGEGCVTEAATISDPVYVLQ</sequence>
<reference evidence="1" key="3">
    <citation type="submission" date="2025-08" db="UniProtKB">
        <authorList>
            <consortium name="Ensembl"/>
        </authorList>
    </citation>
    <scope>IDENTIFICATION</scope>
</reference>
<dbReference type="EMBL" id="EAAA01002970">
    <property type="status" value="NOT_ANNOTATED_CDS"/>
    <property type="molecule type" value="Genomic_DNA"/>
</dbReference>
<reference evidence="2" key="1">
    <citation type="journal article" date="2002" name="Science">
        <title>The draft genome of Ciona intestinalis: insights into chordate and vertebrate origins.</title>
        <authorList>
            <person name="Dehal P."/>
            <person name="Satou Y."/>
            <person name="Campbell R.K."/>
            <person name="Chapman J."/>
            <person name="Degnan B."/>
            <person name="De Tomaso A."/>
            <person name="Davidson B."/>
            <person name="Di Gregorio A."/>
            <person name="Gelpke M."/>
            <person name="Goodstein D.M."/>
            <person name="Harafuji N."/>
            <person name="Hastings K.E."/>
            <person name="Ho I."/>
            <person name="Hotta K."/>
            <person name="Huang W."/>
            <person name="Kawashima T."/>
            <person name="Lemaire P."/>
            <person name="Martinez D."/>
            <person name="Meinertzhagen I.A."/>
            <person name="Necula S."/>
            <person name="Nonaka M."/>
            <person name="Putnam N."/>
            <person name="Rash S."/>
            <person name="Saiga H."/>
            <person name="Satake M."/>
            <person name="Terry A."/>
            <person name="Yamada L."/>
            <person name="Wang H.G."/>
            <person name="Awazu S."/>
            <person name="Azumi K."/>
            <person name="Boore J."/>
            <person name="Branno M."/>
            <person name="Chin-Bow S."/>
            <person name="DeSantis R."/>
            <person name="Doyle S."/>
            <person name="Francino P."/>
            <person name="Keys D.N."/>
            <person name="Haga S."/>
            <person name="Hayashi H."/>
            <person name="Hino K."/>
            <person name="Imai K.S."/>
            <person name="Inaba K."/>
            <person name="Kano S."/>
            <person name="Kobayashi K."/>
            <person name="Kobayashi M."/>
            <person name="Lee B.I."/>
            <person name="Makabe K.W."/>
            <person name="Manohar C."/>
            <person name="Matassi G."/>
            <person name="Medina M."/>
            <person name="Mochizuki Y."/>
            <person name="Mount S."/>
            <person name="Morishita T."/>
            <person name="Miura S."/>
            <person name="Nakayama A."/>
            <person name="Nishizaka S."/>
            <person name="Nomoto H."/>
            <person name="Ohta F."/>
            <person name="Oishi K."/>
            <person name="Rigoutsos I."/>
            <person name="Sano M."/>
            <person name="Sasaki A."/>
            <person name="Sasakura Y."/>
            <person name="Shoguchi E."/>
            <person name="Shin-i T."/>
            <person name="Spagnuolo A."/>
            <person name="Stainier D."/>
            <person name="Suzuki M.M."/>
            <person name="Tassy O."/>
            <person name="Takatori N."/>
            <person name="Tokuoka M."/>
            <person name="Yagi K."/>
            <person name="Yoshizaki F."/>
            <person name="Wada S."/>
            <person name="Zhang C."/>
            <person name="Hyatt P.D."/>
            <person name="Larimer F."/>
            <person name="Detter C."/>
            <person name="Doggett N."/>
            <person name="Glavina T."/>
            <person name="Hawkins T."/>
            <person name="Richardson P."/>
            <person name="Lucas S."/>
            <person name="Kohara Y."/>
            <person name="Levine M."/>
            <person name="Satoh N."/>
            <person name="Rokhsar D.S."/>
        </authorList>
    </citation>
    <scope>NUCLEOTIDE SEQUENCE [LARGE SCALE GENOMIC DNA]</scope>
</reference>
<evidence type="ECO:0000313" key="2">
    <source>
        <dbReference type="Proteomes" id="UP000008144"/>
    </source>
</evidence>
<dbReference type="AlphaFoldDB" id="F6RBR4"/>